<evidence type="ECO:0000256" key="1">
    <source>
        <dbReference type="PROSITE-ProRule" id="PRU00325"/>
    </source>
</evidence>
<evidence type="ECO:0000256" key="2">
    <source>
        <dbReference type="SAM" id="MobiDB-lite"/>
    </source>
</evidence>
<evidence type="ECO:0000313" key="5">
    <source>
        <dbReference type="Proteomes" id="UP001432216"/>
    </source>
</evidence>
<evidence type="ECO:0000259" key="3">
    <source>
        <dbReference type="PROSITE" id="PS50966"/>
    </source>
</evidence>
<feature type="region of interest" description="Disordered" evidence="2">
    <location>
        <begin position="102"/>
        <end position="121"/>
    </location>
</feature>
<dbReference type="GeneID" id="89990765"/>
<sequence length="233" mass="26198">MITMSSSFPEFLLLSATLFDALPSFPPIDDMLLLQLHTVFGPMLMSALQLIDRREVVRVLLPTGRHVYQVASSAGKNYTLYINAPDSSIHDILERTDIIDKQGSEEPSEKRPPDQPPSDTFAITADASEFQHIPEFQQGQSKRSEMTVNESQESRRRRIHASAKELQTMYCPCAGFGYNSLSARRNVLCKHLLAVVIARKTSSWVDGSHHTPLPPHLLPFPTLFHLRLAFMLA</sequence>
<evidence type="ECO:0000313" key="4">
    <source>
        <dbReference type="EMBL" id="WVO22662.1"/>
    </source>
</evidence>
<accession>A0ABZ2AW85</accession>
<proteinExistence type="predicted"/>
<feature type="domain" description="SWIM-type" evidence="3">
    <location>
        <begin position="157"/>
        <end position="200"/>
    </location>
</feature>
<name>A0ABZ2AW85_9TREE</name>
<reference evidence="4 5" key="1">
    <citation type="submission" date="2024-01" db="EMBL/GenBank/DDBJ databases">
        <title>Comparative genomics of Cryptococcus and Kwoniella reveals pathogenesis evolution and contrasting modes of karyotype evolution via chromosome fusion or intercentromeric recombination.</title>
        <authorList>
            <person name="Coelho M.A."/>
            <person name="David-Palma M."/>
            <person name="Shea T."/>
            <person name="Bowers K."/>
            <person name="McGinley-Smith S."/>
            <person name="Mohammad A.W."/>
            <person name="Gnirke A."/>
            <person name="Yurkov A.M."/>
            <person name="Nowrousian M."/>
            <person name="Sun S."/>
            <person name="Cuomo C.A."/>
            <person name="Heitman J."/>
        </authorList>
    </citation>
    <scope>NUCLEOTIDE SEQUENCE [LARGE SCALE GENOMIC DNA]</scope>
    <source>
        <strain evidence="4 5">7685027</strain>
    </source>
</reference>
<feature type="compositionally biased region" description="Basic and acidic residues" evidence="2">
    <location>
        <begin position="102"/>
        <end position="113"/>
    </location>
</feature>
<keyword evidence="1" id="KW-0862">Zinc</keyword>
<feature type="compositionally biased region" description="Polar residues" evidence="2">
    <location>
        <begin position="137"/>
        <end position="151"/>
    </location>
</feature>
<dbReference type="EMBL" id="CP143811">
    <property type="protein sequence ID" value="WVO22662.1"/>
    <property type="molecule type" value="Genomic_DNA"/>
</dbReference>
<feature type="region of interest" description="Disordered" evidence="2">
    <location>
        <begin position="136"/>
        <end position="156"/>
    </location>
</feature>
<keyword evidence="1" id="KW-0479">Metal-binding</keyword>
<gene>
    <name evidence="4" type="ORF">IAS62_003993</name>
</gene>
<protein>
    <recommendedName>
        <fullName evidence="3">SWIM-type domain-containing protein</fullName>
    </recommendedName>
</protein>
<dbReference type="PANTHER" id="PTHR28498:SF1">
    <property type="entry name" value="ZINC FINGER SWIM DOMAIN-CONTAINING PROTEIN 7"/>
    <property type="match status" value="1"/>
</dbReference>
<keyword evidence="1" id="KW-0863">Zinc-finger</keyword>
<organism evidence="4 5">
    <name type="scientific">Cryptococcus decagattii</name>
    <dbReference type="NCBI Taxonomy" id="1859122"/>
    <lineage>
        <taxon>Eukaryota</taxon>
        <taxon>Fungi</taxon>
        <taxon>Dikarya</taxon>
        <taxon>Basidiomycota</taxon>
        <taxon>Agaricomycotina</taxon>
        <taxon>Tremellomycetes</taxon>
        <taxon>Tremellales</taxon>
        <taxon>Cryptococcaceae</taxon>
        <taxon>Cryptococcus</taxon>
        <taxon>Cryptococcus gattii species complex</taxon>
    </lineage>
</organism>
<dbReference type="PROSITE" id="PS50966">
    <property type="entry name" value="ZF_SWIM"/>
    <property type="match status" value="1"/>
</dbReference>
<keyword evidence="5" id="KW-1185">Reference proteome</keyword>
<dbReference type="PANTHER" id="PTHR28498">
    <property type="entry name" value="ZINC FINGER SWIM DOMAIN-CONTAINING PROTEIN 7"/>
    <property type="match status" value="1"/>
</dbReference>
<dbReference type="RefSeq" id="XP_064721901.1">
    <property type="nucleotide sequence ID" value="XM_064865829.1"/>
</dbReference>
<dbReference type="InterPro" id="IPR007527">
    <property type="entry name" value="Znf_SWIM"/>
</dbReference>
<dbReference type="Proteomes" id="UP001432216">
    <property type="component" value="Chromosome 6"/>
</dbReference>